<evidence type="ECO:0000256" key="1">
    <source>
        <dbReference type="ARBA" id="ARBA00005854"/>
    </source>
</evidence>
<dbReference type="PATRIC" id="fig|1703.10.peg.254"/>
<dbReference type="PANTHER" id="PTHR42789:SF1">
    <property type="entry name" value="D-ISOMER SPECIFIC 2-HYDROXYACID DEHYDROGENASE FAMILY PROTEIN (AFU_ORTHOLOGUE AFUA_6G10090)"/>
    <property type="match status" value="1"/>
</dbReference>
<proteinExistence type="inferred from homology"/>
<keyword evidence="2 4" id="KW-0560">Oxidoreductase</keyword>
<dbReference type="GO" id="GO:0004617">
    <property type="term" value="F:phosphoglycerate dehydrogenase activity"/>
    <property type="evidence" value="ECO:0007669"/>
    <property type="project" value="UniProtKB-EC"/>
</dbReference>
<dbReference type="Gene3D" id="3.40.50.720">
    <property type="entry name" value="NAD(P)-binding Rossmann-like Domain"/>
    <property type="match status" value="2"/>
</dbReference>
<dbReference type="Pfam" id="PF00389">
    <property type="entry name" value="2-Hacid_dh"/>
    <property type="match status" value="1"/>
</dbReference>
<dbReference type="PROSITE" id="PS00671">
    <property type="entry name" value="D_2_HYDROXYACID_DH_3"/>
    <property type="match status" value="1"/>
</dbReference>
<sequence>MNNRIVITTDYLRPGDTVDTMLRDRGLEPVYSPAGGTRTDEEKLALFEGAVGAIAASEPVARDMLATSPMLKVIARAGVGYDNVDIDAAAELGIRVCNTPGVNHHAVAELALALMLACARRLNTVLAGVDDAGWPREAGTELRGKSLGVIGYGPSGKAIAALGVALGMRVLVSTAHPDSEQSSGIEFADFDTTIKAADYLSLHSRAGKGDPIIDAASLSAMKNSAILINTARGSLVDEAALVEALKTGEIAGAGLDVLQREPMVEDNPLRTMSNVVITSHLAGQTLEARERAGVAAAQAIIDILDGKTPQGTVV</sequence>
<comment type="similarity">
    <text evidence="1 4">Belongs to the D-isomer specific 2-hydroxyacid dehydrogenase family.</text>
</comment>
<accession>A0A1D7VYW9</accession>
<dbReference type="OrthoDB" id="117809at2"/>
<evidence type="ECO:0000256" key="2">
    <source>
        <dbReference type="ARBA" id="ARBA00023002"/>
    </source>
</evidence>
<dbReference type="Pfam" id="PF02826">
    <property type="entry name" value="2-Hacid_dh_C"/>
    <property type="match status" value="1"/>
</dbReference>
<dbReference type="InterPro" id="IPR006139">
    <property type="entry name" value="D-isomer_2_OHA_DH_cat_dom"/>
</dbReference>
<dbReference type="EC" id="1.1.1.95" evidence="5"/>
<dbReference type="PANTHER" id="PTHR42789">
    <property type="entry name" value="D-ISOMER SPECIFIC 2-HYDROXYACID DEHYDROGENASE FAMILY PROTEIN (AFU_ORTHOLOGUE AFUA_6G10090)"/>
    <property type="match status" value="1"/>
</dbReference>
<evidence type="ECO:0000256" key="3">
    <source>
        <dbReference type="ARBA" id="ARBA00023027"/>
    </source>
</evidence>
<dbReference type="eggNOG" id="COG1052">
    <property type="taxonomic scope" value="Bacteria"/>
</dbReference>
<keyword evidence="3" id="KW-0520">NAD</keyword>
<dbReference type="GO" id="GO:0051287">
    <property type="term" value="F:NAD binding"/>
    <property type="evidence" value="ECO:0007669"/>
    <property type="project" value="InterPro"/>
</dbReference>
<dbReference type="InterPro" id="IPR006140">
    <property type="entry name" value="D-isomer_DH_NAD-bd"/>
</dbReference>
<dbReference type="EMBL" id="CP017150">
    <property type="protein sequence ID" value="AOP51966.1"/>
    <property type="molecule type" value="Genomic_DNA"/>
</dbReference>
<reference evidence="6" key="1">
    <citation type="submission" date="2016-09" db="EMBL/GenBank/DDBJ databases">
        <title>Complete Genome Sequence of Brevibacterium linens SMQ-1335.</title>
        <authorList>
            <person name="de Melo A.G."/>
            <person name="Labrie S.J."/>
            <person name="Dumaresq J."/>
            <person name="Roberts R.J."/>
            <person name="Tremblay D.M."/>
            <person name="Moineau S."/>
        </authorList>
    </citation>
    <scope>NUCLEOTIDE SEQUENCE [LARGE SCALE GENOMIC DNA]</scope>
    <source>
        <strain evidence="6">SMQ-1335</strain>
    </source>
</reference>
<dbReference type="Proteomes" id="UP000094793">
    <property type="component" value="Chromosome"/>
</dbReference>
<dbReference type="RefSeq" id="WP_069599247.1">
    <property type="nucleotide sequence ID" value="NZ_CP017150.1"/>
</dbReference>
<organism evidence="5 6">
    <name type="scientific">Brevibacterium aurantiacum</name>
    <dbReference type="NCBI Taxonomy" id="273384"/>
    <lineage>
        <taxon>Bacteria</taxon>
        <taxon>Bacillati</taxon>
        <taxon>Actinomycetota</taxon>
        <taxon>Actinomycetes</taxon>
        <taxon>Micrococcales</taxon>
        <taxon>Brevibacteriaceae</taxon>
        <taxon>Brevibacterium</taxon>
    </lineage>
</organism>
<dbReference type="InterPro" id="IPR050857">
    <property type="entry name" value="D-2-hydroxyacid_DH"/>
</dbReference>
<evidence type="ECO:0000256" key="4">
    <source>
        <dbReference type="RuleBase" id="RU003719"/>
    </source>
</evidence>
<evidence type="ECO:0000313" key="5">
    <source>
        <dbReference type="EMBL" id="AOP51966.1"/>
    </source>
</evidence>
<dbReference type="SUPFAM" id="SSF51735">
    <property type="entry name" value="NAD(P)-binding Rossmann-fold domains"/>
    <property type="match status" value="1"/>
</dbReference>
<protein>
    <submittedName>
        <fullName evidence="5">D-3-phosphoglycerate dehydrogenase</fullName>
        <ecNumber evidence="5">1.1.1.95</ecNumber>
    </submittedName>
</protein>
<name>A0A1D7VYW9_BREAU</name>
<dbReference type="InterPro" id="IPR029753">
    <property type="entry name" value="D-isomer_DH_CS"/>
</dbReference>
<dbReference type="AlphaFoldDB" id="A0A1D7VYW9"/>
<dbReference type="InterPro" id="IPR036291">
    <property type="entry name" value="NAD(P)-bd_dom_sf"/>
</dbReference>
<evidence type="ECO:0000313" key="6">
    <source>
        <dbReference type="Proteomes" id="UP000094793"/>
    </source>
</evidence>
<dbReference type="SUPFAM" id="SSF52283">
    <property type="entry name" value="Formate/glycerate dehydrogenase catalytic domain-like"/>
    <property type="match status" value="1"/>
</dbReference>
<dbReference type="KEGG" id="blin:BLSMQ_0246"/>
<gene>
    <name evidence="5" type="ORF">BLSMQ_0246</name>
</gene>